<sequence length="23" mass="2776">MNCRRLVSRTEMKINCHRLASRT</sequence>
<accession>A0A392UQS3</accession>
<evidence type="ECO:0000313" key="2">
    <source>
        <dbReference type="Proteomes" id="UP000265520"/>
    </source>
</evidence>
<protein>
    <submittedName>
        <fullName evidence="1">Uncharacterized protein</fullName>
    </submittedName>
</protein>
<keyword evidence="2" id="KW-1185">Reference proteome</keyword>
<dbReference type="Proteomes" id="UP000265520">
    <property type="component" value="Unassembled WGS sequence"/>
</dbReference>
<name>A0A392UQS3_9FABA</name>
<dbReference type="EMBL" id="LXQA010868777">
    <property type="protein sequence ID" value="MCI74826.1"/>
    <property type="molecule type" value="Genomic_DNA"/>
</dbReference>
<proteinExistence type="predicted"/>
<reference evidence="1 2" key="1">
    <citation type="journal article" date="2018" name="Front. Plant Sci.">
        <title>Red Clover (Trifolium pratense) and Zigzag Clover (T. medium) - A Picture of Genomic Similarities and Differences.</title>
        <authorList>
            <person name="Dluhosova J."/>
            <person name="Istvanek J."/>
            <person name="Nedelnik J."/>
            <person name="Repkova J."/>
        </authorList>
    </citation>
    <scope>NUCLEOTIDE SEQUENCE [LARGE SCALE GENOMIC DNA]</scope>
    <source>
        <strain evidence="2">cv. 10/8</strain>
        <tissue evidence="1">Leaf</tissue>
    </source>
</reference>
<dbReference type="AlphaFoldDB" id="A0A392UQS3"/>
<feature type="non-terminal residue" evidence="1">
    <location>
        <position position="23"/>
    </location>
</feature>
<comment type="caution">
    <text evidence="1">The sequence shown here is derived from an EMBL/GenBank/DDBJ whole genome shotgun (WGS) entry which is preliminary data.</text>
</comment>
<evidence type="ECO:0000313" key="1">
    <source>
        <dbReference type="EMBL" id="MCI74826.1"/>
    </source>
</evidence>
<organism evidence="1 2">
    <name type="scientific">Trifolium medium</name>
    <dbReference type="NCBI Taxonomy" id="97028"/>
    <lineage>
        <taxon>Eukaryota</taxon>
        <taxon>Viridiplantae</taxon>
        <taxon>Streptophyta</taxon>
        <taxon>Embryophyta</taxon>
        <taxon>Tracheophyta</taxon>
        <taxon>Spermatophyta</taxon>
        <taxon>Magnoliopsida</taxon>
        <taxon>eudicotyledons</taxon>
        <taxon>Gunneridae</taxon>
        <taxon>Pentapetalae</taxon>
        <taxon>rosids</taxon>
        <taxon>fabids</taxon>
        <taxon>Fabales</taxon>
        <taxon>Fabaceae</taxon>
        <taxon>Papilionoideae</taxon>
        <taxon>50 kb inversion clade</taxon>
        <taxon>NPAAA clade</taxon>
        <taxon>Hologalegina</taxon>
        <taxon>IRL clade</taxon>
        <taxon>Trifolieae</taxon>
        <taxon>Trifolium</taxon>
    </lineage>
</organism>